<feature type="compositionally biased region" description="Basic and acidic residues" evidence="4">
    <location>
        <begin position="14"/>
        <end position="24"/>
    </location>
</feature>
<sequence length="589" mass="66074">MSMTDNDSPNDSTQKSRSDSEIRNKVSKSASSSHRRILIDDISSCEGSAGDRIWAICSGINDQTIEIKFMGPNINEENAVDLMKRNDVLMFTIPHLKIEIETNLELKFIISNENFTTIPFKYVPISNNIISLSDNLVEFATTGDAIHLLNPFVGCIKKSDSEGDTVLHIASKSSQSFALKLLLSVIPPTQRQEIINLQNKHGLTALHCAIRAGDPDAVHYLLNHGALINIKDSHGNTCLHYLGDAYNESIFKEILEPPRGQTCDLNQLNNEGFSPLHIAVRRLKLSLIDMLLEAGVLIDLLDREKQRNALMHAIEMNDFETIQYLIEKGSNTNFEDTNNDTCLSLAVKNINYPVIGLLLDNGADPHKKNGKGICLADSEDEVIQKIMNGERPEFPKKDCFTVPTDLATSRSPLFGRSHPDNAPNEEFERNRIVKRTREEILNDAQSLLDEPDVPMLASRAIYSQEENEEDENVGPSTSSGHSGSRRTRDWETNKQISDSVSNLDYLTRIRVAKIFDDQAKWQRLAEKLQCDHMVELISICSAGDESSPTMILLDQFEQLTDSSITKLRSAMDDLEETEGVKLIDQRFVY</sequence>
<dbReference type="Gene3D" id="1.10.533.10">
    <property type="entry name" value="Death Domain, Fas"/>
    <property type="match status" value="1"/>
</dbReference>
<evidence type="ECO:0000259" key="5">
    <source>
        <dbReference type="SMART" id="SM00005"/>
    </source>
</evidence>
<dbReference type="EMBL" id="CANHGI010000001">
    <property type="protein sequence ID" value="CAI5438286.1"/>
    <property type="molecule type" value="Genomic_DNA"/>
</dbReference>
<reference evidence="6" key="1">
    <citation type="submission" date="2022-11" db="EMBL/GenBank/DDBJ databases">
        <authorList>
            <person name="Kikuchi T."/>
        </authorList>
    </citation>
    <scope>NUCLEOTIDE SEQUENCE</scope>
    <source>
        <strain evidence="6">PS1010</strain>
    </source>
</reference>
<proteinExistence type="predicted"/>
<comment type="caution">
    <text evidence="6">The sequence shown here is derived from an EMBL/GenBank/DDBJ whole genome shotgun (WGS) entry which is preliminary data.</text>
</comment>
<evidence type="ECO:0000256" key="3">
    <source>
        <dbReference type="PROSITE-ProRule" id="PRU00023"/>
    </source>
</evidence>
<organism evidence="6 7">
    <name type="scientific">Caenorhabditis angaria</name>
    <dbReference type="NCBI Taxonomy" id="860376"/>
    <lineage>
        <taxon>Eukaryota</taxon>
        <taxon>Metazoa</taxon>
        <taxon>Ecdysozoa</taxon>
        <taxon>Nematoda</taxon>
        <taxon>Chromadorea</taxon>
        <taxon>Rhabditida</taxon>
        <taxon>Rhabditina</taxon>
        <taxon>Rhabditomorpha</taxon>
        <taxon>Rhabditoidea</taxon>
        <taxon>Rhabditidae</taxon>
        <taxon>Peloderinae</taxon>
        <taxon>Caenorhabditis</taxon>
    </lineage>
</organism>
<dbReference type="InterPro" id="IPR051070">
    <property type="entry name" value="NF-kappa-B_inhibitor"/>
</dbReference>
<feature type="repeat" description="ANK" evidence="3">
    <location>
        <begin position="338"/>
        <end position="370"/>
    </location>
</feature>
<dbReference type="InterPro" id="IPR036770">
    <property type="entry name" value="Ankyrin_rpt-contain_sf"/>
</dbReference>
<dbReference type="GO" id="GO:0071356">
    <property type="term" value="P:cellular response to tumor necrosis factor"/>
    <property type="evidence" value="ECO:0007669"/>
    <property type="project" value="TreeGrafter"/>
</dbReference>
<feature type="compositionally biased region" description="Polar residues" evidence="4">
    <location>
        <begin position="1"/>
        <end position="13"/>
    </location>
</feature>
<dbReference type="Proteomes" id="UP001152747">
    <property type="component" value="Unassembled WGS sequence"/>
</dbReference>
<dbReference type="CDD" id="cd08310">
    <property type="entry name" value="Death_NFkB-like"/>
    <property type="match status" value="1"/>
</dbReference>
<evidence type="ECO:0000313" key="7">
    <source>
        <dbReference type="Proteomes" id="UP001152747"/>
    </source>
</evidence>
<protein>
    <recommendedName>
        <fullName evidence="5">Death domain-containing protein</fullName>
    </recommendedName>
</protein>
<feature type="domain" description="Death" evidence="5">
    <location>
        <begin position="494"/>
        <end position="587"/>
    </location>
</feature>
<evidence type="ECO:0000313" key="6">
    <source>
        <dbReference type="EMBL" id="CAI5438286.1"/>
    </source>
</evidence>
<dbReference type="AlphaFoldDB" id="A0A9P1I4T8"/>
<keyword evidence="2 3" id="KW-0040">ANK repeat</keyword>
<dbReference type="PROSITE" id="PS50088">
    <property type="entry name" value="ANK_REPEAT"/>
    <property type="match status" value="4"/>
</dbReference>
<dbReference type="InterPro" id="IPR011029">
    <property type="entry name" value="DEATH-like_dom_sf"/>
</dbReference>
<dbReference type="PANTHER" id="PTHR46680">
    <property type="entry name" value="NF-KAPPA-B INHIBITOR ALPHA"/>
    <property type="match status" value="1"/>
</dbReference>
<dbReference type="GO" id="GO:0007165">
    <property type="term" value="P:signal transduction"/>
    <property type="evidence" value="ECO:0007669"/>
    <property type="project" value="InterPro"/>
</dbReference>
<evidence type="ECO:0000256" key="2">
    <source>
        <dbReference type="ARBA" id="ARBA00023043"/>
    </source>
</evidence>
<keyword evidence="7" id="KW-1185">Reference proteome</keyword>
<feature type="region of interest" description="Disordered" evidence="4">
    <location>
        <begin position="410"/>
        <end position="430"/>
    </location>
</feature>
<dbReference type="SUPFAM" id="SSF47986">
    <property type="entry name" value="DEATH domain"/>
    <property type="match status" value="1"/>
</dbReference>
<dbReference type="GO" id="GO:0005829">
    <property type="term" value="C:cytosol"/>
    <property type="evidence" value="ECO:0007669"/>
    <property type="project" value="TreeGrafter"/>
</dbReference>
<evidence type="ECO:0000256" key="4">
    <source>
        <dbReference type="SAM" id="MobiDB-lite"/>
    </source>
</evidence>
<accession>A0A9P1I4T8</accession>
<dbReference type="InterPro" id="IPR002110">
    <property type="entry name" value="Ankyrin_rpt"/>
</dbReference>
<feature type="repeat" description="ANK" evidence="3">
    <location>
        <begin position="271"/>
        <end position="303"/>
    </location>
</feature>
<dbReference type="PANTHER" id="PTHR46680:SF3">
    <property type="entry name" value="NF-KAPPA-B INHIBITOR CACTUS"/>
    <property type="match status" value="1"/>
</dbReference>
<keyword evidence="1" id="KW-0677">Repeat</keyword>
<dbReference type="OrthoDB" id="10254947at2759"/>
<dbReference type="Pfam" id="PF12796">
    <property type="entry name" value="Ank_2"/>
    <property type="match status" value="2"/>
</dbReference>
<dbReference type="GO" id="GO:0051059">
    <property type="term" value="F:NF-kappaB binding"/>
    <property type="evidence" value="ECO:0007669"/>
    <property type="project" value="TreeGrafter"/>
</dbReference>
<dbReference type="PROSITE" id="PS50297">
    <property type="entry name" value="ANK_REP_REGION"/>
    <property type="match status" value="2"/>
</dbReference>
<feature type="repeat" description="ANK" evidence="3">
    <location>
        <begin position="201"/>
        <end position="233"/>
    </location>
</feature>
<dbReference type="Gene3D" id="1.25.40.20">
    <property type="entry name" value="Ankyrin repeat-containing domain"/>
    <property type="match status" value="1"/>
</dbReference>
<feature type="region of interest" description="Disordered" evidence="4">
    <location>
        <begin position="464"/>
        <end position="490"/>
    </location>
</feature>
<gene>
    <name evidence="6" type="ORF">CAMP_LOCUS923</name>
</gene>
<dbReference type="SMART" id="SM00005">
    <property type="entry name" value="DEATH"/>
    <property type="match status" value="1"/>
</dbReference>
<feature type="repeat" description="ANK" evidence="3">
    <location>
        <begin position="305"/>
        <end position="337"/>
    </location>
</feature>
<evidence type="ECO:0000256" key="1">
    <source>
        <dbReference type="ARBA" id="ARBA00022737"/>
    </source>
</evidence>
<feature type="region of interest" description="Disordered" evidence="4">
    <location>
        <begin position="1"/>
        <end position="29"/>
    </location>
</feature>
<dbReference type="SMART" id="SM00248">
    <property type="entry name" value="ANK"/>
    <property type="match status" value="6"/>
</dbReference>
<name>A0A9P1I4T8_9PELO</name>
<dbReference type="SUPFAM" id="SSF48403">
    <property type="entry name" value="Ankyrin repeat"/>
    <property type="match status" value="1"/>
</dbReference>
<dbReference type="InterPro" id="IPR000488">
    <property type="entry name" value="Death_dom"/>
</dbReference>